<keyword evidence="1" id="KW-0472">Membrane</keyword>
<accession>A0A9X9WYH8</accession>
<dbReference type="AlphaFoldDB" id="A0A9X9WYH8"/>
<sequence>MSASQVRPAEARQARAAATPRWEVLAALLAGAACFAVILGPGVLDPRNIAWMQERDAATYYLGWSFFRGSPWTWPPAGNPAYGLEIASTIFFVDAVPLVALLLKATIAPATGPWQYHGAWLLTCFVLQAHFAHRLAGLYLADPVARLLVAALACFSPVLLWRLSGPHALTGHYALFGQWVLLWAAWLCLRPPGRRQGAAWLLLGVVAALVNAYLLAMGLALWLADIARRRILGQGAAALALEASAMVAVVAGALWLGGFRPMAGGGLTDFGFGLFRANLLTLLDPQSAWSFVIPGKPRGAGDYEGFGYIGTGGVALLVAALWVVRKEQRPPIPAPYRPFLAAVLALAVFSLSNQIALGSLVLVTIPLPEALERWVAMFRSSGRMIWPLSYLVVFGAAIILCRRLGRGRGRVALAVALLLQAGDGAAGWLPIAREARVAGSAWNSPLRDGFWDEAARRHARIRYLPTANVTPHWQALAHLALRHGIPTDTIYLARVDADALARSRERGMAALRTGVFEAGTLYAIHESLTCMAAAVIDPAQDLLMRLDGVDVLAPGWLTTGTVPAAGQVIHAAGRTGPGLVCAPDASGRMMPGAPGG</sequence>
<evidence type="ECO:0008006" key="6">
    <source>
        <dbReference type="Google" id="ProtNLM"/>
    </source>
</evidence>
<evidence type="ECO:0000259" key="2">
    <source>
        <dbReference type="Pfam" id="PF19830"/>
    </source>
</evidence>
<feature type="domain" description="DUF6311" evidence="3">
    <location>
        <begin position="450"/>
        <end position="554"/>
    </location>
</feature>
<keyword evidence="1" id="KW-1133">Transmembrane helix</keyword>
<feature type="transmembrane region" description="Helical" evidence="1">
    <location>
        <begin position="22"/>
        <end position="44"/>
    </location>
</feature>
<feature type="transmembrane region" description="Helical" evidence="1">
    <location>
        <begin position="114"/>
        <end position="132"/>
    </location>
</feature>
<feature type="transmembrane region" description="Helical" evidence="1">
    <location>
        <begin position="81"/>
        <end position="102"/>
    </location>
</feature>
<reference evidence="4" key="2">
    <citation type="journal article" date="2021" name="Syst. Appl. Microbiol.">
        <title>Roseomonas hellenica sp. nov., isolated from roots of wild-growing Alkanna tinctoria.</title>
        <authorList>
            <person name="Rat A."/>
            <person name="Naranjo H.D."/>
            <person name="Lebbe L."/>
            <person name="Cnockaert M."/>
            <person name="Krigas N."/>
            <person name="Grigoriadou K."/>
            <person name="Maloupa E."/>
            <person name="Willems A."/>
        </authorList>
    </citation>
    <scope>NUCLEOTIDE SEQUENCE</scope>
    <source>
        <strain evidence="4">LMG 31231</strain>
    </source>
</reference>
<feature type="transmembrane region" description="Helical" evidence="1">
    <location>
        <begin position="384"/>
        <end position="401"/>
    </location>
</feature>
<reference evidence="4" key="1">
    <citation type="submission" date="2020-01" db="EMBL/GenBank/DDBJ databases">
        <authorList>
            <person name="Rat A."/>
        </authorList>
    </citation>
    <scope>NUCLEOTIDE SEQUENCE</scope>
    <source>
        <strain evidence="4">LMG 31231</strain>
    </source>
</reference>
<keyword evidence="1" id="KW-0812">Transmembrane</keyword>
<evidence type="ECO:0000313" key="4">
    <source>
        <dbReference type="EMBL" id="MBR0672207.1"/>
    </source>
</evidence>
<protein>
    <recommendedName>
        <fullName evidence="6">YfhO family protein</fullName>
    </recommendedName>
</protein>
<evidence type="ECO:0000256" key="1">
    <source>
        <dbReference type="SAM" id="Phobius"/>
    </source>
</evidence>
<dbReference type="Pfam" id="PF19830">
    <property type="entry name" value="DUF6311"/>
    <property type="match status" value="1"/>
</dbReference>
<feature type="transmembrane region" description="Helical" evidence="1">
    <location>
        <begin position="173"/>
        <end position="192"/>
    </location>
</feature>
<feature type="transmembrane region" description="Helical" evidence="1">
    <location>
        <begin position="144"/>
        <end position="161"/>
    </location>
</feature>
<dbReference type="Pfam" id="PF25853">
    <property type="entry name" value="DUF6311_C"/>
    <property type="match status" value="1"/>
</dbReference>
<dbReference type="Proteomes" id="UP001138751">
    <property type="component" value="Unassembled WGS sequence"/>
</dbReference>
<feature type="domain" description="DUF6311" evidence="2">
    <location>
        <begin position="29"/>
        <end position="423"/>
    </location>
</feature>
<organism evidence="4 5">
    <name type="scientific">Neoroseomonas soli</name>
    <dbReference type="NCBI Taxonomy" id="1081025"/>
    <lineage>
        <taxon>Bacteria</taxon>
        <taxon>Pseudomonadati</taxon>
        <taxon>Pseudomonadota</taxon>
        <taxon>Alphaproteobacteria</taxon>
        <taxon>Acetobacterales</taxon>
        <taxon>Acetobacteraceae</taxon>
        <taxon>Neoroseomonas</taxon>
    </lineage>
</organism>
<dbReference type="EMBL" id="JAAEDM010000035">
    <property type="protein sequence ID" value="MBR0672207.1"/>
    <property type="molecule type" value="Genomic_DNA"/>
</dbReference>
<proteinExistence type="predicted"/>
<feature type="transmembrane region" description="Helical" evidence="1">
    <location>
        <begin position="198"/>
        <end position="224"/>
    </location>
</feature>
<dbReference type="InterPro" id="IPR046278">
    <property type="entry name" value="DUF6311"/>
</dbReference>
<keyword evidence="5" id="KW-1185">Reference proteome</keyword>
<gene>
    <name evidence="4" type="ORF">GXW76_13575</name>
</gene>
<evidence type="ECO:0000313" key="5">
    <source>
        <dbReference type="Proteomes" id="UP001138751"/>
    </source>
</evidence>
<dbReference type="InterPro" id="IPR058671">
    <property type="entry name" value="DUF6311_C"/>
</dbReference>
<feature type="transmembrane region" description="Helical" evidence="1">
    <location>
        <begin position="336"/>
        <end position="364"/>
    </location>
</feature>
<feature type="transmembrane region" description="Helical" evidence="1">
    <location>
        <begin position="236"/>
        <end position="257"/>
    </location>
</feature>
<dbReference type="PROSITE" id="PS51257">
    <property type="entry name" value="PROKAR_LIPOPROTEIN"/>
    <property type="match status" value="1"/>
</dbReference>
<comment type="caution">
    <text evidence="4">The sequence shown here is derived from an EMBL/GenBank/DDBJ whole genome shotgun (WGS) entry which is preliminary data.</text>
</comment>
<feature type="transmembrane region" description="Helical" evidence="1">
    <location>
        <begin position="305"/>
        <end position="324"/>
    </location>
</feature>
<dbReference type="RefSeq" id="WP_211862631.1">
    <property type="nucleotide sequence ID" value="NZ_JAAEDM010000035.1"/>
</dbReference>
<name>A0A9X9WYH8_9PROT</name>
<evidence type="ECO:0000259" key="3">
    <source>
        <dbReference type="Pfam" id="PF25853"/>
    </source>
</evidence>